<dbReference type="InterPro" id="IPR000652">
    <property type="entry name" value="Triosephosphate_isomerase"/>
</dbReference>
<dbReference type="SUPFAM" id="SSF51351">
    <property type="entry name" value="Triosephosphate isomerase (TIM)"/>
    <property type="match status" value="1"/>
</dbReference>
<dbReference type="CDD" id="cd00311">
    <property type="entry name" value="TIM"/>
    <property type="match status" value="1"/>
</dbReference>
<evidence type="ECO:0000256" key="1">
    <source>
        <dbReference type="ARBA" id="ARBA00000148"/>
    </source>
</evidence>
<dbReference type="GO" id="GO:0006096">
    <property type="term" value="P:glycolytic process"/>
    <property type="evidence" value="ECO:0007669"/>
    <property type="project" value="UniProtKB-UniRule"/>
</dbReference>
<dbReference type="InterPro" id="IPR022896">
    <property type="entry name" value="TrioseP_Isoase_bac/euk"/>
</dbReference>
<dbReference type="Gene3D" id="3.20.20.70">
    <property type="entry name" value="Aldolase class I"/>
    <property type="match status" value="1"/>
</dbReference>
<dbReference type="RefSeq" id="WP_327789613.1">
    <property type="nucleotide sequence ID" value="NZ_JARGEQ010000126.1"/>
</dbReference>
<organism evidence="10 11">
    <name type="scientific">Marinimicrococcus flavescens</name>
    <dbReference type="NCBI Taxonomy" id="3031815"/>
    <lineage>
        <taxon>Bacteria</taxon>
        <taxon>Pseudomonadati</taxon>
        <taxon>Pseudomonadota</taxon>
        <taxon>Alphaproteobacteria</taxon>
        <taxon>Geminicoccales</taxon>
        <taxon>Geminicoccaceae</taxon>
        <taxon>Marinimicrococcus</taxon>
    </lineage>
</organism>
<proteinExistence type="inferred from homology"/>
<evidence type="ECO:0000256" key="8">
    <source>
        <dbReference type="HAMAP-Rule" id="MF_00147"/>
    </source>
</evidence>
<dbReference type="GO" id="GO:0005829">
    <property type="term" value="C:cytosol"/>
    <property type="evidence" value="ECO:0007669"/>
    <property type="project" value="TreeGrafter"/>
</dbReference>
<keyword evidence="6 8" id="KW-0324">Glycolysis</keyword>
<name>A0AAP3XSH2_9PROT</name>
<keyword evidence="5 8" id="KW-0963">Cytoplasm</keyword>
<dbReference type="InterPro" id="IPR020861">
    <property type="entry name" value="Triosephosphate_isomerase_AS"/>
</dbReference>
<comment type="similarity">
    <text evidence="3 8 9">Belongs to the triosephosphate isomerase family.</text>
</comment>
<feature type="active site" description="Proton acceptor" evidence="8">
    <location>
        <position position="166"/>
    </location>
</feature>
<dbReference type="PROSITE" id="PS51440">
    <property type="entry name" value="TIM_2"/>
    <property type="match status" value="1"/>
</dbReference>
<dbReference type="GO" id="GO:0046166">
    <property type="term" value="P:glyceraldehyde-3-phosphate biosynthetic process"/>
    <property type="evidence" value="ECO:0007669"/>
    <property type="project" value="TreeGrafter"/>
</dbReference>
<dbReference type="EC" id="5.3.1.1" evidence="8 9"/>
<evidence type="ECO:0000256" key="4">
    <source>
        <dbReference type="ARBA" id="ARBA00022432"/>
    </source>
</evidence>
<dbReference type="GO" id="GO:0004807">
    <property type="term" value="F:triose-phosphate isomerase activity"/>
    <property type="evidence" value="ECO:0007669"/>
    <property type="project" value="UniProtKB-UniRule"/>
</dbReference>
<evidence type="ECO:0000256" key="2">
    <source>
        <dbReference type="ARBA" id="ARBA00004939"/>
    </source>
</evidence>
<dbReference type="InterPro" id="IPR013785">
    <property type="entry name" value="Aldolase_TIM"/>
</dbReference>
<feature type="binding site" evidence="8">
    <location>
        <position position="210"/>
    </location>
    <ligand>
        <name>substrate</name>
    </ligand>
</feature>
<comment type="caution">
    <text evidence="10">The sequence shown here is derived from an EMBL/GenBank/DDBJ whole genome shotgun (WGS) entry which is preliminary data.</text>
</comment>
<comment type="pathway">
    <text evidence="8 9">Carbohydrate degradation; glycolysis; D-glyceraldehyde 3-phosphate from glycerone phosphate: step 1/1.</text>
</comment>
<evidence type="ECO:0000256" key="9">
    <source>
        <dbReference type="RuleBase" id="RU363013"/>
    </source>
</evidence>
<evidence type="ECO:0000256" key="3">
    <source>
        <dbReference type="ARBA" id="ARBA00007422"/>
    </source>
</evidence>
<evidence type="ECO:0000256" key="7">
    <source>
        <dbReference type="ARBA" id="ARBA00023235"/>
    </source>
</evidence>
<evidence type="ECO:0000313" key="10">
    <source>
        <dbReference type="EMBL" id="MDF1587193.1"/>
    </source>
</evidence>
<keyword evidence="4 8" id="KW-0312">Gluconeogenesis</keyword>
<feature type="binding site" evidence="8">
    <location>
        <position position="172"/>
    </location>
    <ligand>
        <name>substrate</name>
    </ligand>
</feature>
<dbReference type="PROSITE" id="PS00171">
    <property type="entry name" value="TIM_1"/>
    <property type="match status" value="1"/>
</dbReference>
<comment type="subcellular location">
    <subcellularLocation>
        <location evidence="8 9">Cytoplasm</location>
    </subcellularLocation>
</comment>
<dbReference type="GO" id="GO:0019563">
    <property type="term" value="P:glycerol catabolic process"/>
    <property type="evidence" value="ECO:0007669"/>
    <property type="project" value="TreeGrafter"/>
</dbReference>
<evidence type="ECO:0000256" key="5">
    <source>
        <dbReference type="ARBA" id="ARBA00022490"/>
    </source>
</evidence>
<comment type="pathway">
    <text evidence="2">Carbohydrate metabolism; erythritol degradation.</text>
</comment>
<feature type="binding site" evidence="8">
    <location>
        <begin position="11"/>
        <end position="13"/>
    </location>
    <ligand>
        <name>substrate</name>
    </ligand>
</feature>
<comment type="pathway">
    <text evidence="8 9">Carbohydrate biosynthesis; gluconeogenesis.</text>
</comment>
<comment type="subunit">
    <text evidence="8 9">Homodimer.</text>
</comment>
<dbReference type="HAMAP" id="MF_00147_B">
    <property type="entry name" value="TIM_B"/>
    <property type="match status" value="1"/>
</dbReference>
<dbReference type="InterPro" id="IPR035990">
    <property type="entry name" value="TIM_sf"/>
</dbReference>
<sequence length="250" mass="25970">MGLARPVVFGNWKMHGLRADSLALAGSLVERAVRPTGTLGVFPPATVLRDVARRLEGSRILAGAQDCHPEASGAFTGSISASMVKDAGGTAVLVGHSERRHGLGEDDAVIRRKVLAAQGEGLLVVLCVGETEAEWQAGEREARLRRQIHEGLAETVDAALLVLAYEPVWAIGTGRTPSLEDIAGTHAFLRRELVGRLPAAQDVPLLYGGSVKPGNAADIMALPDVDGALVGGASLDAAGFWSIYQAGGGA</sequence>
<dbReference type="GO" id="GO:0006094">
    <property type="term" value="P:gluconeogenesis"/>
    <property type="evidence" value="ECO:0007669"/>
    <property type="project" value="UniProtKB-UniRule"/>
</dbReference>
<reference evidence="10 11" key="1">
    <citation type="submission" date="2023-03" db="EMBL/GenBank/DDBJ databases">
        <title>YIM 152171 draft genome.</title>
        <authorList>
            <person name="Yang Z."/>
        </authorList>
    </citation>
    <scope>NUCLEOTIDE SEQUENCE [LARGE SCALE GENOMIC DNA]</scope>
    <source>
        <strain evidence="10 11">YIM 152171</strain>
    </source>
</reference>
<comment type="function">
    <text evidence="8">Involved in the gluconeogenesis. Catalyzes stereospecifically the conversion of dihydroxyacetone phosphate (DHAP) to D-glyceraldehyde-3-phosphate (G3P).</text>
</comment>
<accession>A0AAP3XSH2</accession>
<dbReference type="AlphaFoldDB" id="A0AAP3XSH2"/>
<gene>
    <name evidence="8 10" type="primary">tpiA</name>
    <name evidence="10" type="ORF">PZ740_12470</name>
</gene>
<dbReference type="PANTHER" id="PTHR21139">
    <property type="entry name" value="TRIOSEPHOSPHATE ISOMERASE"/>
    <property type="match status" value="1"/>
</dbReference>
<keyword evidence="7 8" id="KW-0413">Isomerase</keyword>
<dbReference type="EMBL" id="JARGEQ010000126">
    <property type="protein sequence ID" value="MDF1587193.1"/>
    <property type="molecule type" value="Genomic_DNA"/>
</dbReference>
<dbReference type="NCBIfam" id="TIGR00419">
    <property type="entry name" value="tim"/>
    <property type="match status" value="1"/>
</dbReference>
<dbReference type="PANTHER" id="PTHR21139:SF42">
    <property type="entry name" value="TRIOSEPHOSPHATE ISOMERASE"/>
    <property type="match status" value="1"/>
</dbReference>
<protein>
    <recommendedName>
        <fullName evidence="8 9">Triosephosphate isomerase</fullName>
        <shortName evidence="8">TIM</shortName>
        <shortName evidence="8">TPI</shortName>
        <ecNumber evidence="8 9">5.3.1.1</ecNumber>
    </recommendedName>
    <alternativeName>
        <fullName evidence="8">Triose-phosphate isomerase</fullName>
    </alternativeName>
</protein>
<comment type="catalytic activity">
    <reaction evidence="8 9">
        <text>D-glyceraldehyde 3-phosphate = dihydroxyacetone phosphate</text>
        <dbReference type="Rhea" id="RHEA:18585"/>
        <dbReference type="ChEBI" id="CHEBI:57642"/>
        <dbReference type="ChEBI" id="CHEBI:59776"/>
        <dbReference type="EC" id="5.3.1.1"/>
    </reaction>
</comment>
<feature type="active site" description="Electrophile" evidence="8">
    <location>
        <position position="96"/>
    </location>
</feature>
<dbReference type="Proteomes" id="UP001301140">
    <property type="component" value="Unassembled WGS sequence"/>
</dbReference>
<comment type="catalytic activity">
    <reaction evidence="1">
        <text>L-erythrulose 1-phosphate = D-erythrulose 4-phosphate</text>
        <dbReference type="Rhea" id="RHEA:49588"/>
        <dbReference type="ChEBI" id="CHEBI:58002"/>
        <dbReference type="ChEBI" id="CHEBI:90796"/>
        <dbReference type="EC" id="5.3.1.33"/>
    </reaction>
</comment>
<evidence type="ECO:0000256" key="6">
    <source>
        <dbReference type="ARBA" id="ARBA00023152"/>
    </source>
</evidence>
<evidence type="ECO:0000313" key="11">
    <source>
        <dbReference type="Proteomes" id="UP001301140"/>
    </source>
</evidence>
<keyword evidence="11" id="KW-1185">Reference proteome</keyword>
<dbReference type="Pfam" id="PF00121">
    <property type="entry name" value="TIM"/>
    <property type="match status" value="1"/>
</dbReference>
<feature type="binding site" evidence="8">
    <location>
        <begin position="231"/>
        <end position="232"/>
    </location>
    <ligand>
        <name>substrate</name>
    </ligand>
</feature>